<dbReference type="InterPro" id="IPR003832">
    <property type="entry name" value="DUF212"/>
</dbReference>
<keyword evidence="3" id="KW-1185">Reference proteome</keyword>
<feature type="region of interest" description="Disordered" evidence="1">
    <location>
        <begin position="171"/>
        <end position="197"/>
    </location>
</feature>
<protein>
    <recommendedName>
        <fullName evidence="4">Acid phosphatase/vanadium-dependent haloperoxidase-related protein</fullName>
    </recommendedName>
</protein>
<reference evidence="2" key="2">
    <citation type="submission" date="2023-06" db="EMBL/GenBank/DDBJ databases">
        <authorList>
            <person name="Swenson N.G."/>
            <person name="Wegrzyn J.L."/>
            <person name="Mcevoy S.L."/>
        </authorList>
    </citation>
    <scope>NUCLEOTIDE SEQUENCE</scope>
    <source>
        <strain evidence="2">NS2018</strain>
        <tissue evidence="2">Leaf</tissue>
    </source>
</reference>
<evidence type="ECO:0000256" key="1">
    <source>
        <dbReference type="SAM" id="MobiDB-lite"/>
    </source>
</evidence>
<comment type="caution">
    <text evidence="2">The sequence shown here is derived from an EMBL/GenBank/DDBJ whole genome shotgun (WGS) entry which is preliminary data.</text>
</comment>
<dbReference type="PANTHER" id="PTHR31446:SF2">
    <property type="entry name" value="ACID PHOSPHATASE_VANADIUM-DEPENDENT HALOPEROXIDASE-RELATED PROTEIN"/>
    <property type="match status" value="1"/>
</dbReference>
<dbReference type="PANTHER" id="PTHR31446">
    <property type="entry name" value="ACID PHOSPHATASE/VANADIUM-DEPENDENT HALOPEROXIDASE-RELATED PROTEIN"/>
    <property type="match status" value="1"/>
</dbReference>
<feature type="compositionally biased region" description="Polar residues" evidence="1">
    <location>
        <begin position="186"/>
        <end position="195"/>
    </location>
</feature>
<dbReference type="Proteomes" id="UP001168877">
    <property type="component" value="Unassembled WGS sequence"/>
</dbReference>
<evidence type="ECO:0000313" key="2">
    <source>
        <dbReference type="EMBL" id="KAK0595280.1"/>
    </source>
</evidence>
<name>A0AA39SQQ9_ACESA</name>
<sequence length="249" mass="26327">MVLQCSTSPNSCALSSHNITLAFSNPKNNHKLNRCKHLKRAPSCLIKVGAADIAEIVHNKVLISAGVSAAIGQLSKPFTGSLLYGRQFDLKATIQAGGFPSTHSSSVVAAATCLALERGFSDSIFGLTVVYAGLVMYDAQGVRREVGIHARTLNRVLVPKTKDGDLIDGEQGAPSTLNMAKDASPLPSNSTNTDTPPLLLKSYEKTGLADDDFKEPSIVLKESIGHTEVEVIAGALVGFFVSLAVYAIF</sequence>
<dbReference type="Pfam" id="PF02681">
    <property type="entry name" value="DUF212"/>
    <property type="match status" value="1"/>
</dbReference>
<gene>
    <name evidence="2" type="ORF">LWI29_005263</name>
</gene>
<evidence type="ECO:0000313" key="3">
    <source>
        <dbReference type="Proteomes" id="UP001168877"/>
    </source>
</evidence>
<dbReference type="EMBL" id="JAUESC010000004">
    <property type="protein sequence ID" value="KAK0595280.1"/>
    <property type="molecule type" value="Genomic_DNA"/>
</dbReference>
<dbReference type="CDD" id="cd01610">
    <property type="entry name" value="PAP2_like"/>
    <property type="match status" value="1"/>
</dbReference>
<dbReference type="AlphaFoldDB" id="A0AA39SQQ9"/>
<evidence type="ECO:0008006" key="4">
    <source>
        <dbReference type="Google" id="ProtNLM"/>
    </source>
</evidence>
<accession>A0AA39SQQ9</accession>
<reference evidence="2" key="1">
    <citation type="journal article" date="2022" name="Plant J.">
        <title>Strategies of tolerance reflected in two North American maple genomes.</title>
        <authorList>
            <person name="McEvoy S.L."/>
            <person name="Sezen U.U."/>
            <person name="Trouern-Trend A."/>
            <person name="McMahon S.M."/>
            <person name="Schaberg P.G."/>
            <person name="Yang J."/>
            <person name="Wegrzyn J.L."/>
            <person name="Swenson N.G."/>
        </authorList>
    </citation>
    <scope>NUCLEOTIDE SEQUENCE</scope>
    <source>
        <strain evidence="2">NS2018</strain>
    </source>
</reference>
<organism evidence="2 3">
    <name type="scientific">Acer saccharum</name>
    <name type="common">Sugar maple</name>
    <dbReference type="NCBI Taxonomy" id="4024"/>
    <lineage>
        <taxon>Eukaryota</taxon>
        <taxon>Viridiplantae</taxon>
        <taxon>Streptophyta</taxon>
        <taxon>Embryophyta</taxon>
        <taxon>Tracheophyta</taxon>
        <taxon>Spermatophyta</taxon>
        <taxon>Magnoliopsida</taxon>
        <taxon>eudicotyledons</taxon>
        <taxon>Gunneridae</taxon>
        <taxon>Pentapetalae</taxon>
        <taxon>rosids</taxon>
        <taxon>malvids</taxon>
        <taxon>Sapindales</taxon>
        <taxon>Sapindaceae</taxon>
        <taxon>Hippocastanoideae</taxon>
        <taxon>Acereae</taxon>
        <taxon>Acer</taxon>
    </lineage>
</organism>
<proteinExistence type="predicted"/>